<keyword evidence="2" id="KW-1185">Reference proteome</keyword>
<dbReference type="OrthoDB" id="7475362at2"/>
<dbReference type="RefSeq" id="WP_069320260.1">
    <property type="nucleotide sequence ID" value="NZ_MDDS01000021.1"/>
</dbReference>
<name>A0A1E3LW77_9SPHN</name>
<organism evidence="1 2">
    <name type="scientific">Sphingomonas turrisvirgatae</name>
    <dbReference type="NCBI Taxonomy" id="1888892"/>
    <lineage>
        <taxon>Bacteria</taxon>
        <taxon>Pseudomonadati</taxon>
        <taxon>Pseudomonadota</taxon>
        <taxon>Alphaproteobacteria</taxon>
        <taxon>Sphingomonadales</taxon>
        <taxon>Sphingomonadaceae</taxon>
        <taxon>Sphingomonas</taxon>
    </lineage>
</organism>
<gene>
    <name evidence="1" type="ORF">BFL28_16015</name>
</gene>
<sequence length="238" mass="25512">MANTYTKAAFTLTVTIEEAAMLRAAEQAVDILDTNGDDADLALGYDSLGTRFHSLFPPKGASRFENFLALFDDWHFPYLDCRIDITEPDGSGNCRATFSGDQFGIGPVAGLIQIVCKSALPCGFAWIADCDKLRPGEFGGGCVIITEAGLTFHSTQDILDHAARSNAAKPDAHAHEGRYGFVLASRDQDGHATFWNNDDGFGTLASATVFSEAEARAHDPVIANDEPEWLALPAPLAA</sequence>
<comment type="caution">
    <text evidence="1">The sequence shown here is derived from an EMBL/GenBank/DDBJ whole genome shotgun (WGS) entry which is preliminary data.</text>
</comment>
<evidence type="ECO:0000313" key="1">
    <source>
        <dbReference type="EMBL" id="ODP38012.1"/>
    </source>
</evidence>
<dbReference type="EMBL" id="MDDS01000021">
    <property type="protein sequence ID" value="ODP38012.1"/>
    <property type="molecule type" value="Genomic_DNA"/>
</dbReference>
<protein>
    <submittedName>
        <fullName evidence="1">Uncharacterized protein</fullName>
    </submittedName>
</protein>
<dbReference type="STRING" id="1888892.BFL28_16015"/>
<dbReference type="AlphaFoldDB" id="A0A1E3LW77"/>
<proteinExistence type="predicted"/>
<reference evidence="1 2" key="1">
    <citation type="submission" date="2016-08" db="EMBL/GenBank/DDBJ databases">
        <title>Draft genome of the agarase producing Sphingomonas sp. MCT13.</title>
        <authorList>
            <person name="D'Andrea M.M."/>
            <person name="Rossolini G.M."/>
            <person name="Thaller M.C."/>
        </authorList>
    </citation>
    <scope>NUCLEOTIDE SEQUENCE [LARGE SCALE GENOMIC DNA]</scope>
    <source>
        <strain evidence="1 2">MCT13</strain>
    </source>
</reference>
<accession>A0A1E3LW77</accession>
<evidence type="ECO:0000313" key="2">
    <source>
        <dbReference type="Proteomes" id="UP000094487"/>
    </source>
</evidence>
<dbReference type="Proteomes" id="UP000094487">
    <property type="component" value="Unassembled WGS sequence"/>
</dbReference>